<feature type="transmembrane region" description="Helical" evidence="6">
    <location>
        <begin position="52"/>
        <end position="70"/>
    </location>
</feature>
<protein>
    <submittedName>
        <fullName evidence="7">ABC transporter permease</fullName>
    </submittedName>
</protein>
<dbReference type="GO" id="GO:0005886">
    <property type="term" value="C:plasma membrane"/>
    <property type="evidence" value="ECO:0007669"/>
    <property type="project" value="UniProtKB-SubCell"/>
</dbReference>
<evidence type="ECO:0000256" key="3">
    <source>
        <dbReference type="ARBA" id="ARBA00022692"/>
    </source>
</evidence>
<feature type="transmembrane region" description="Helical" evidence="6">
    <location>
        <begin position="77"/>
        <end position="94"/>
    </location>
</feature>
<feature type="transmembrane region" description="Helical" evidence="6">
    <location>
        <begin position="100"/>
        <end position="124"/>
    </location>
</feature>
<dbReference type="Proteomes" id="UP000515511">
    <property type="component" value="Chromosome"/>
</dbReference>
<dbReference type="KEGG" id="lse:F1C12_09615"/>
<evidence type="ECO:0000256" key="5">
    <source>
        <dbReference type="ARBA" id="ARBA00023136"/>
    </source>
</evidence>
<evidence type="ECO:0000256" key="1">
    <source>
        <dbReference type="ARBA" id="ARBA00004651"/>
    </source>
</evidence>
<proteinExistence type="predicted"/>
<dbReference type="EMBL" id="CP043641">
    <property type="protein sequence ID" value="QNE35359.1"/>
    <property type="molecule type" value="Genomic_DNA"/>
</dbReference>
<keyword evidence="3 6" id="KW-0812">Transmembrane</keyword>
<dbReference type="GO" id="GO:0022857">
    <property type="term" value="F:transmembrane transporter activity"/>
    <property type="evidence" value="ECO:0007669"/>
    <property type="project" value="InterPro"/>
</dbReference>
<keyword evidence="2" id="KW-1003">Cell membrane</keyword>
<comment type="subcellular location">
    <subcellularLocation>
        <location evidence="1">Cell membrane</location>
        <topology evidence="1">Multi-pass membrane protein</topology>
    </subcellularLocation>
</comment>
<keyword evidence="5 6" id="KW-0472">Membrane</keyword>
<dbReference type="Pfam" id="PF02653">
    <property type="entry name" value="BPD_transp_2"/>
    <property type="match status" value="1"/>
</dbReference>
<keyword evidence="4 6" id="KW-1133">Transmembrane helix</keyword>
<dbReference type="InterPro" id="IPR001851">
    <property type="entry name" value="ABC_transp_permease"/>
</dbReference>
<feature type="transmembrane region" description="Helical" evidence="6">
    <location>
        <begin position="131"/>
        <end position="152"/>
    </location>
</feature>
<evidence type="ECO:0000256" key="4">
    <source>
        <dbReference type="ARBA" id="ARBA00022989"/>
    </source>
</evidence>
<feature type="transmembrane region" description="Helical" evidence="6">
    <location>
        <begin position="20"/>
        <end position="40"/>
    </location>
</feature>
<dbReference type="RefSeq" id="WP_185278520.1">
    <property type="nucleotide sequence ID" value="NZ_CP043641.1"/>
</dbReference>
<sequence length="334" mass="33743">MTTTLVPRRRSADAPVGARLRSIGVVVALAVLVAAVAIAQPDFLAFGNLMNILSQWAPVAIMGVGMTYVVITGGFDLSVAAIYSLSAVVAAALGQTQAPILAFAVAILVGGLAGAFNGGIVTVLKVNPFIATLGSSLILSGLALVLTGNRPFVVDFAPFGVLGAGRLAGVPYSGMVAVLLMVVGGLALAYTAYGHSIYAVGGNAEASRLAGIRVGAVTASAYTLSGLCAGLAGVISASQLSSAQANMNPNLVFDVLTVVIVGGTSLTGGKGAIWRTAVGVGILATLQNGFNLLDIDAYYQNIIKGVIIIAALAAVKLPRLRRTPKAQTTTNKEH</sequence>
<dbReference type="PANTHER" id="PTHR32196:SF72">
    <property type="entry name" value="RIBOSE IMPORT PERMEASE PROTEIN RBSC"/>
    <property type="match status" value="1"/>
</dbReference>
<dbReference type="AlphaFoldDB" id="A0A7G6YA44"/>
<reference evidence="8" key="1">
    <citation type="submission" date="2019-09" db="EMBL/GenBank/DDBJ databases">
        <title>Antimicrobial potential of Antarctic Bacteria.</title>
        <authorList>
            <person name="Benaud N."/>
            <person name="Edwards R.J."/>
            <person name="Ferrari B.C."/>
        </authorList>
    </citation>
    <scope>NUCLEOTIDE SEQUENCE [LARGE SCALE GENOMIC DNA]</scope>
    <source>
        <strain evidence="8">INR9</strain>
    </source>
</reference>
<evidence type="ECO:0000313" key="8">
    <source>
        <dbReference type="Proteomes" id="UP000515511"/>
    </source>
</evidence>
<dbReference type="PANTHER" id="PTHR32196">
    <property type="entry name" value="ABC TRANSPORTER PERMEASE PROTEIN YPHD-RELATED-RELATED"/>
    <property type="match status" value="1"/>
</dbReference>
<dbReference type="CDD" id="cd06579">
    <property type="entry name" value="TM_PBP1_transp_AraH_like"/>
    <property type="match status" value="1"/>
</dbReference>
<accession>A0A7G6YA44</accession>
<feature type="transmembrane region" description="Helical" evidence="6">
    <location>
        <begin position="214"/>
        <end position="235"/>
    </location>
</feature>
<gene>
    <name evidence="7" type="ORF">F1C12_09615</name>
</gene>
<name>A0A7G6YA44_9MICO</name>
<feature type="transmembrane region" description="Helical" evidence="6">
    <location>
        <begin position="247"/>
        <end position="266"/>
    </location>
</feature>
<evidence type="ECO:0000313" key="7">
    <source>
        <dbReference type="EMBL" id="QNE35359.1"/>
    </source>
</evidence>
<evidence type="ECO:0000256" key="2">
    <source>
        <dbReference type="ARBA" id="ARBA00022475"/>
    </source>
</evidence>
<evidence type="ECO:0000256" key="6">
    <source>
        <dbReference type="SAM" id="Phobius"/>
    </source>
</evidence>
<feature type="transmembrane region" description="Helical" evidence="6">
    <location>
        <begin position="172"/>
        <end position="193"/>
    </location>
</feature>
<organism evidence="7 8">
    <name type="scientific">Leifsonia shinshuensis</name>
    <dbReference type="NCBI Taxonomy" id="150026"/>
    <lineage>
        <taxon>Bacteria</taxon>
        <taxon>Bacillati</taxon>
        <taxon>Actinomycetota</taxon>
        <taxon>Actinomycetes</taxon>
        <taxon>Micrococcales</taxon>
        <taxon>Microbacteriaceae</taxon>
        <taxon>Leifsonia</taxon>
    </lineage>
</organism>